<accession>A0A0N1PGA3</accession>
<name>A0A0N1PGA3_PAPXU</name>
<evidence type="ECO:0000313" key="1">
    <source>
        <dbReference type="EMBL" id="KPJ05349.1"/>
    </source>
</evidence>
<reference evidence="1 2" key="1">
    <citation type="journal article" date="2015" name="Nat. Commun.">
        <title>Outbred genome sequencing and CRISPR/Cas9 gene editing in butterflies.</title>
        <authorList>
            <person name="Li X."/>
            <person name="Fan D."/>
            <person name="Zhang W."/>
            <person name="Liu G."/>
            <person name="Zhang L."/>
            <person name="Zhao L."/>
            <person name="Fang X."/>
            <person name="Chen L."/>
            <person name="Dong Y."/>
            <person name="Chen Y."/>
            <person name="Ding Y."/>
            <person name="Zhao R."/>
            <person name="Feng M."/>
            <person name="Zhu Y."/>
            <person name="Feng Y."/>
            <person name="Jiang X."/>
            <person name="Zhu D."/>
            <person name="Xiang H."/>
            <person name="Feng X."/>
            <person name="Li S."/>
            <person name="Wang J."/>
            <person name="Zhang G."/>
            <person name="Kronforst M.R."/>
            <person name="Wang W."/>
        </authorList>
    </citation>
    <scope>NUCLEOTIDE SEQUENCE [LARGE SCALE GENOMIC DNA]</scope>
    <source>
        <strain evidence="1">Ya'a_city_454_Px</strain>
        <tissue evidence="1">Whole body</tissue>
    </source>
</reference>
<sequence length="172" mass="18108">MHFAVRAAGAAGTVSCGTPGLGTRPDCPLNPAVFYAQPDRGIYRGMLYAYSAPRGGRGSYVGFSSIAEAYPLNPSVPPTHRDGTMGTLTLSSAAHDETLLRTREEGHPPQSARQVPRPVARGSLQLVCKAAAYLARRRPIAGALRGGSVSLARSRSRRASFEVPCTVVIVCG</sequence>
<dbReference type="Proteomes" id="UP000053268">
    <property type="component" value="Unassembled WGS sequence"/>
</dbReference>
<organism evidence="1 2">
    <name type="scientific">Papilio xuthus</name>
    <name type="common">Asian swallowtail butterfly</name>
    <dbReference type="NCBI Taxonomy" id="66420"/>
    <lineage>
        <taxon>Eukaryota</taxon>
        <taxon>Metazoa</taxon>
        <taxon>Ecdysozoa</taxon>
        <taxon>Arthropoda</taxon>
        <taxon>Hexapoda</taxon>
        <taxon>Insecta</taxon>
        <taxon>Pterygota</taxon>
        <taxon>Neoptera</taxon>
        <taxon>Endopterygota</taxon>
        <taxon>Lepidoptera</taxon>
        <taxon>Glossata</taxon>
        <taxon>Ditrysia</taxon>
        <taxon>Papilionoidea</taxon>
        <taxon>Papilionidae</taxon>
        <taxon>Papilioninae</taxon>
        <taxon>Papilio</taxon>
    </lineage>
</organism>
<evidence type="ECO:0000313" key="2">
    <source>
        <dbReference type="Proteomes" id="UP000053268"/>
    </source>
</evidence>
<proteinExistence type="predicted"/>
<protein>
    <submittedName>
        <fullName evidence="1">Uncharacterized protein</fullName>
    </submittedName>
</protein>
<gene>
    <name evidence="1" type="ORF">RR46_01294</name>
</gene>
<dbReference type="AlphaFoldDB" id="A0A0N1PGA3"/>
<keyword evidence="2" id="KW-1185">Reference proteome</keyword>
<dbReference type="EMBL" id="KQ458725">
    <property type="protein sequence ID" value="KPJ05349.1"/>
    <property type="molecule type" value="Genomic_DNA"/>
</dbReference>